<dbReference type="AlphaFoldDB" id="A0AA46UJI9"/>
<evidence type="ECO:0000313" key="1">
    <source>
        <dbReference type="EMBL" id="UYV26832.1"/>
    </source>
</evidence>
<dbReference type="RefSeq" id="WP_264400139.1">
    <property type="nucleotide sequence ID" value="NZ_CP097355.1"/>
</dbReference>
<proteinExistence type="predicted"/>
<accession>A0AA46UJI9</accession>
<organism evidence="1 2">
    <name type="scientific">Vibrio parahaemolyticus</name>
    <dbReference type="NCBI Taxonomy" id="670"/>
    <lineage>
        <taxon>Bacteria</taxon>
        <taxon>Pseudomonadati</taxon>
        <taxon>Pseudomonadota</taxon>
        <taxon>Gammaproteobacteria</taxon>
        <taxon>Vibrionales</taxon>
        <taxon>Vibrionaceae</taxon>
        <taxon>Vibrio</taxon>
    </lineage>
</organism>
<dbReference type="Proteomes" id="UP001163036">
    <property type="component" value="Chromosome 1"/>
</dbReference>
<dbReference type="EMBL" id="CP097355">
    <property type="protein sequence ID" value="UYV26832.1"/>
    <property type="molecule type" value="Genomic_DNA"/>
</dbReference>
<reference evidence="1" key="1">
    <citation type="submission" date="2022-05" db="EMBL/GenBank/DDBJ databases">
        <title>Megaplasmid of Vibrio parahaemolyticus.</title>
        <authorList>
            <person name="Strauch E."/>
            <person name="Borowiak M."/>
        </authorList>
    </citation>
    <scope>NUCLEOTIDE SEQUENCE</scope>
    <source>
        <strain evidence="1">16-VB00198</strain>
    </source>
</reference>
<sequence length="180" mass="20926">MKTLNITYQDAPYKITIHEDTLKVELNNIVLVERLHSYSLIKDSKIHLNQDALISINVKYIYIVMQAAAVKLFTDRPVSFDINESEFEIMRDFLLADDDKEDVVNSLSDFAIKHNLVSKDNSFDLKKINLLFDDMSQSSIYRAVHDKTYKTSSALLKKIELMDFILDNMSNTKYHQILEL</sequence>
<evidence type="ECO:0000313" key="2">
    <source>
        <dbReference type="Proteomes" id="UP001163036"/>
    </source>
</evidence>
<protein>
    <submittedName>
        <fullName evidence="1">Uncharacterized protein</fullName>
    </submittedName>
</protein>
<name>A0AA46UJI9_VIBPH</name>
<gene>
    <name evidence="1" type="ORF">M5598_02205</name>
</gene>